<protein>
    <submittedName>
        <fullName evidence="1">Uncharacterized protein</fullName>
    </submittedName>
</protein>
<comment type="caution">
    <text evidence="1">The sequence shown here is derived from an EMBL/GenBank/DDBJ whole genome shotgun (WGS) entry which is preliminary data.</text>
</comment>
<evidence type="ECO:0000313" key="2">
    <source>
        <dbReference type="Proteomes" id="UP000265845"/>
    </source>
</evidence>
<organism evidence="1 2">
    <name type="scientific">Henriciella algicola</name>
    <dbReference type="NCBI Taxonomy" id="1608422"/>
    <lineage>
        <taxon>Bacteria</taxon>
        <taxon>Pseudomonadati</taxon>
        <taxon>Pseudomonadota</taxon>
        <taxon>Alphaproteobacteria</taxon>
        <taxon>Hyphomonadales</taxon>
        <taxon>Hyphomonadaceae</taxon>
        <taxon>Henriciella</taxon>
    </lineage>
</organism>
<keyword evidence="2" id="KW-1185">Reference proteome</keyword>
<dbReference type="AlphaFoldDB" id="A0A399RJQ8"/>
<proteinExistence type="predicted"/>
<dbReference type="Proteomes" id="UP000265845">
    <property type="component" value="Unassembled WGS sequence"/>
</dbReference>
<gene>
    <name evidence="1" type="ORF">D1222_04480</name>
</gene>
<sequence length="60" mass="6539">MWKPIRLLALGLAAALLIAVAVWGAARLLHDPVGDCLDAGGSWHYDVEECSFTQNYEGPR</sequence>
<name>A0A399RJQ8_9PROT</name>
<accession>A0A399RJQ8</accession>
<dbReference type="EMBL" id="QWGA01000003">
    <property type="protein sequence ID" value="RIJ31508.1"/>
    <property type="molecule type" value="Genomic_DNA"/>
</dbReference>
<reference evidence="1 2" key="1">
    <citation type="submission" date="2018-08" db="EMBL/GenBank/DDBJ databases">
        <title>Henriciella mobilis sp. nov., isolated from seawater.</title>
        <authorList>
            <person name="Cheng H."/>
            <person name="Wu Y.-H."/>
            <person name="Xu X.-W."/>
            <person name="Guo L.-L."/>
        </authorList>
    </citation>
    <scope>NUCLEOTIDE SEQUENCE [LARGE SCALE GENOMIC DNA]</scope>
    <source>
        <strain evidence="1 2">CCUG67844</strain>
    </source>
</reference>
<dbReference type="OrthoDB" id="6120615at2"/>
<evidence type="ECO:0000313" key="1">
    <source>
        <dbReference type="EMBL" id="RIJ31508.1"/>
    </source>
</evidence>
<dbReference type="RefSeq" id="WP_119453003.1">
    <property type="nucleotide sequence ID" value="NZ_QWGA01000003.1"/>
</dbReference>